<protein>
    <submittedName>
        <fullName evidence="2">Uncharacterized protein</fullName>
    </submittedName>
</protein>
<evidence type="ECO:0000256" key="1">
    <source>
        <dbReference type="SAM" id="MobiDB-lite"/>
    </source>
</evidence>
<dbReference type="AlphaFoldDB" id="A0A8X6R947"/>
<sequence length="78" mass="9242">MPIRRRRNRYQQVTEFEGGHIIRLRKDGFSFYNIAENLIKNVFVVHECWLQGTKEKNASRTLGSRKPRGTIETKDSYV</sequence>
<reference evidence="2" key="1">
    <citation type="submission" date="2020-08" db="EMBL/GenBank/DDBJ databases">
        <title>Multicomponent nature underlies the extraordinary mechanical properties of spider dragline silk.</title>
        <authorList>
            <person name="Kono N."/>
            <person name="Nakamura H."/>
            <person name="Mori M."/>
            <person name="Yoshida Y."/>
            <person name="Ohtoshi R."/>
            <person name="Malay A.D."/>
            <person name="Moran D.A.P."/>
            <person name="Tomita M."/>
            <person name="Numata K."/>
            <person name="Arakawa K."/>
        </authorList>
    </citation>
    <scope>NUCLEOTIDE SEQUENCE</scope>
</reference>
<comment type="caution">
    <text evidence="2">The sequence shown here is derived from an EMBL/GenBank/DDBJ whole genome shotgun (WGS) entry which is preliminary data.</text>
</comment>
<name>A0A8X6R947_TRICX</name>
<feature type="region of interest" description="Disordered" evidence="1">
    <location>
        <begin position="59"/>
        <end position="78"/>
    </location>
</feature>
<feature type="compositionally biased region" description="Basic and acidic residues" evidence="1">
    <location>
        <begin position="69"/>
        <end position="78"/>
    </location>
</feature>
<accession>A0A8X6R947</accession>
<organism evidence="2 3">
    <name type="scientific">Trichonephila clavipes</name>
    <name type="common">Golden silk orbweaver</name>
    <name type="synonym">Nephila clavipes</name>
    <dbReference type="NCBI Taxonomy" id="2585209"/>
    <lineage>
        <taxon>Eukaryota</taxon>
        <taxon>Metazoa</taxon>
        <taxon>Ecdysozoa</taxon>
        <taxon>Arthropoda</taxon>
        <taxon>Chelicerata</taxon>
        <taxon>Arachnida</taxon>
        <taxon>Araneae</taxon>
        <taxon>Araneomorphae</taxon>
        <taxon>Entelegynae</taxon>
        <taxon>Araneoidea</taxon>
        <taxon>Nephilidae</taxon>
        <taxon>Trichonephila</taxon>
    </lineage>
</organism>
<evidence type="ECO:0000313" key="3">
    <source>
        <dbReference type="Proteomes" id="UP000887159"/>
    </source>
</evidence>
<gene>
    <name evidence="2" type="primary">AVEN_207450_1</name>
    <name evidence="2" type="ORF">TNCV_2278531</name>
</gene>
<dbReference type="EMBL" id="BMAU01021052">
    <property type="protein sequence ID" value="GFX88384.1"/>
    <property type="molecule type" value="Genomic_DNA"/>
</dbReference>
<proteinExistence type="predicted"/>
<dbReference type="Proteomes" id="UP000887159">
    <property type="component" value="Unassembled WGS sequence"/>
</dbReference>
<evidence type="ECO:0000313" key="2">
    <source>
        <dbReference type="EMBL" id="GFX88384.1"/>
    </source>
</evidence>
<keyword evidence="3" id="KW-1185">Reference proteome</keyword>